<feature type="compositionally biased region" description="Polar residues" evidence="2">
    <location>
        <begin position="13"/>
        <end position="22"/>
    </location>
</feature>
<evidence type="ECO:0000256" key="2">
    <source>
        <dbReference type="SAM" id="MobiDB-lite"/>
    </source>
</evidence>
<sequence length="136" mass="16508">MQQENDHSKTHSDYNNSQYKDFQSTEEESGQQLNQDNCQNNKKLLKKTIYKKKYENLIDNGQVYDYDKDPEEYKKARKRIQNRLSASRVRNRKKNHTEILEEKVEFLQEQNNQLQLRNMKLQSENDILKNQVQIRL</sequence>
<name>A0A0V0R8X8_PSEPJ</name>
<evidence type="ECO:0000259" key="3">
    <source>
        <dbReference type="PROSITE" id="PS50217"/>
    </source>
</evidence>
<feature type="compositionally biased region" description="Basic and acidic residues" evidence="2">
    <location>
        <begin position="1"/>
        <end position="12"/>
    </location>
</feature>
<feature type="compositionally biased region" description="Polar residues" evidence="2">
    <location>
        <begin position="30"/>
        <end position="41"/>
    </location>
</feature>
<dbReference type="Proteomes" id="UP000054937">
    <property type="component" value="Unassembled WGS sequence"/>
</dbReference>
<dbReference type="SUPFAM" id="SSF57959">
    <property type="entry name" value="Leucine zipper domain"/>
    <property type="match status" value="1"/>
</dbReference>
<dbReference type="InterPro" id="IPR004827">
    <property type="entry name" value="bZIP"/>
</dbReference>
<dbReference type="OrthoDB" id="313543at2759"/>
<dbReference type="GO" id="GO:0003700">
    <property type="term" value="F:DNA-binding transcription factor activity"/>
    <property type="evidence" value="ECO:0007669"/>
    <property type="project" value="InterPro"/>
</dbReference>
<dbReference type="Pfam" id="PF00170">
    <property type="entry name" value="bZIP_1"/>
    <property type="match status" value="1"/>
</dbReference>
<feature type="domain" description="BZIP" evidence="3">
    <location>
        <begin position="72"/>
        <end position="135"/>
    </location>
</feature>
<gene>
    <name evidence="4" type="ORF">PPERSA_08704</name>
</gene>
<reference evidence="4 5" key="1">
    <citation type="journal article" date="2015" name="Sci. Rep.">
        <title>Genome of the facultative scuticociliatosis pathogen Pseudocohnilembus persalinus provides insight into its virulence through horizontal gene transfer.</title>
        <authorList>
            <person name="Xiong J."/>
            <person name="Wang G."/>
            <person name="Cheng J."/>
            <person name="Tian M."/>
            <person name="Pan X."/>
            <person name="Warren A."/>
            <person name="Jiang C."/>
            <person name="Yuan D."/>
            <person name="Miao W."/>
        </authorList>
    </citation>
    <scope>NUCLEOTIDE SEQUENCE [LARGE SCALE GENOMIC DNA]</scope>
    <source>
        <strain evidence="4">36N120E</strain>
    </source>
</reference>
<organism evidence="4 5">
    <name type="scientific">Pseudocohnilembus persalinus</name>
    <name type="common">Ciliate</name>
    <dbReference type="NCBI Taxonomy" id="266149"/>
    <lineage>
        <taxon>Eukaryota</taxon>
        <taxon>Sar</taxon>
        <taxon>Alveolata</taxon>
        <taxon>Ciliophora</taxon>
        <taxon>Intramacronucleata</taxon>
        <taxon>Oligohymenophorea</taxon>
        <taxon>Scuticociliatia</taxon>
        <taxon>Philasterida</taxon>
        <taxon>Pseudocohnilembidae</taxon>
        <taxon>Pseudocohnilembus</taxon>
    </lineage>
</organism>
<comment type="caution">
    <text evidence="4">The sequence shown here is derived from an EMBL/GenBank/DDBJ whole genome shotgun (WGS) entry which is preliminary data.</text>
</comment>
<evidence type="ECO:0000313" key="4">
    <source>
        <dbReference type="EMBL" id="KRX10709.1"/>
    </source>
</evidence>
<dbReference type="PROSITE" id="PS00036">
    <property type="entry name" value="BZIP_BASIC"/>
    <property type="match status" value="1"/>
</dbReference>
<keyword evidence="5" id="KW-1185">Reference proteome</keyword>
<proteinExistence type="predicted"/>
<dbReference type="InParanoid" id="A0A0V0R8X8"/>
<dbReference type="EMBL" id="LDAU01000024">
    <property type="protein sequence ID" value="KRX10709.1"/>
    <property type="molecule type" value="Genomic_DNA"/>
</dbReference>
<protein>
    <recommendedName>
        <fullName evidence="3">BZIP domain-containing protein</fullName>
    </recommendedName>
</protein>
<feature type="region of interest" description="Disordered" evidence="2">
    <location>
        <begin position="1"/>
        <end position="41"/>
    </location>
</feature>
<accession>A0A0V0R8X8</accession>
<evidence type="ECO:0000313" key="5">
    <source>
        <dbReference type="Proteomes" id="UP000054937"/>
    </source>
</evidence>
<evidence type="ECO:0000256" key="1">
    <source>
        <dbReference type="SAM" id="Coils"/>
    </source>
</evidence>
<keyword evidence="1" id="KW-0175">Coiled coil</keyword>
<feature type="coiled-coil region" evidence="1">
    <location>
        <begin position="90"/>
        <end position="131"/>
    </location>
</feature>
<dbReference type="SMART" id="SM00338">
    <property type="entry name" value="BRLZ"/>
    <property type="match status" value="1"/>
</dbReference>
<dbReference type="Gene3D" id="1.20.5.170">
    <property type="match status" value="1"/>
</dbReference>
<dbReference type="AlphaFoldDB" id="A0A0V0R8X8"/>
<dbReference type="PROSITE" id="PS50217">
    <property type="entry name" value="BZIP"/>
    <property type="match status" value="1"/>
</dbReference>
<dbReference type="InterPro" id="IPR046347">
    <property type="entry name" value="bZIP_sf"/>
</dbReference>